<name>A0ACA9U557_BIOOC</name>
<evidence type="ECO:0000313" key="2">
    <source>
        <dbReference type="Proteomes" id="UP000836387"/>
    </source>
</evidence>
<comment type="caution">
    <text evidence="1">The sequence shown here is derived from an EMBL/GenBank/DDBJ whole genome shotgun (WGS) entry which is preliminary data.</text>
</comment>
<protein>
    <submittedName>
        <fullName evidence="1">Uncharacterized protein</fullName>
    </submittedName>
</protein>
<organism evidence="1 2">
    <name type="scientific">Clonostachys rosea f. rosea IK726</name>
    <dbReference type="NCBI Taxonomy" id="1349383"/>
    <lineage>
        <taxon>Eukaryota</taxon>
        <taxon>Fungi</taxon>
        <taxon>Dikarya</taxon>
        <taxon>Ascomycota</taxon>
        <taxon>Pezizomycotina</taxon>
        <taxon>Sordariomycetes</taxon>
        <taxon>Hypocreomycetidae</taxon>
        <taxon>Hypocreales</taxon>
        <taxon>Bionectriaceae</taxon>
        <taxon>Clonostachys</taxon>
    </lineage>
</organism>
<gene>
    <name evidence="1" type="ORF">CRV2_00013491</name>
</gene>
<sequence>MNDYHIPIFFLIFLWLHQALRIDGRYYELTRMLFFADSTKPSDSAVEDDESYAKVKTMQTGMQHLGELYYLNDVLDRYT</sequence>
<keyword evidence="2" id="KW-1185">Reference proteome</keyword>
<dbReference type="EMBL" id="CADEHS020000014">
    <property type="protein sequence ID" value="CAG9947957.1"/>
    <property type="molecule type" value="Genomic_DNA"/>
</dbReference>
<proteinExistence type="predicted"/>
<evidence type="ECO:0000313" key="1">
    <source>
        <dbReference type="EMBL" id="CAG9947957.1"/>
    </source>
</evidence>
<dbReference type="Proteomes" id="UP000836387">
    <property type="component" value="Unassembled WGS sequence"/>
</dbReference>
<reference evidence="1" key="1">
    <citation type="submission" date="2020-04" db="EMBL/GenBank/DDBJ databases">
        <authorList>
            <person name="Broberg M."/>
        </authorList>
    </citation>
    <scope>NUCLEOTIDE SEQUENCE</scope>
</reference>
<accession>A0ACA9U557</accession>
<reference evidence="1" key="2">
    <citation type="submission" date="2021-10" db="EMBL/GenBank/DDBJ databases">
        <authorList>
            <person name="Piombo E."/>
        </authorList>
    </citation>
    <scope>NUCLEOTIDE SEQUENCE</scope>
</reference>